<name>A0AAP9IZI2_PANTH</name>
<keyword evidence="4" id="KW-1185">Reference proteome</keyword>
<evidence type="ECO:0000313" key="4">
    <source>
        <dbReference type="Proteomes" id="UP001209276"/>
    </source>
</evidence>
<protein>
    <submittedName>
        <fullName evidence="2">Uncharacterized protein</fullName>
    </submittedName>
</protein>
<dbReference type="EMBL" id="JAMDMM010000066">
    <property type="protein sequence ID" value="MCY9610943.1"/>
    <property type="molecule type" value="Genomic_DNA"/>
</dbReference>
<dbReference type="Proteomes" id="UP001209276">
    <property type="component" value="Unassembled WGS sequence"/>
</dbReference>
<gene>
    <name evidence="2" type="ORF">FLT43_02365</name>
    <name evidence="1" type="ORF">M5W83_27745</name>
</gene>
<reference evidence="2 3" key="1">
    <citation type="submission" date="2019-07" db="EMBL/GenBank/DDBJ databases">
        <title>Paenibacillus thiaminolyticus NRRL B-4156.</title>
        <authorList>
            <person name="Hehnly C."/>
            <person name="Zhang L."/>
        </authorList>
    </citation>
    <scope>NUCLEOTIDE SEQUENCE [LARGE SCALE GENOMIC DNA]</scope>
    <source>
        <strain evidence="2 3">NRRL B-4156</strain>
    </source>
</reference>
<dbReference type="GeneID" id="76994826"/>
<reference evidence="1 4" key="2">
    <citation type="submission" date="2022-05" db="EMBL/GenBank/DDBJ databases">
        <title>Genome Sequencing of Bee-Associated Microbes.</title>
        <authorList>
            <person name="Dunlap C."/>
        </authorList>
    </citation>
    <scope>NUCLEOTIDE SEQUENCE [LARGE SCALE GENOMIC DNA]</scope>
    <source>
        <strain evidence="1 4">NRRL B-14613</strain>
    </source>
</reference>
<organism evidence="2 3">
    <name type="scientific">Paenibacillus thiaminolyticus</name>
    <name type="common">Bacillus thiaminolyticus</name>
    <dbReference type="NCBI Taxonomy" id="49283"/>
    <lineage>
        <taxon>Bacteria</taxon>
        <taxon>Bacillati</taxon>
        <taxon>Bacillota</taxon>
        <taxon>Bacilli</taxon>
        <taxon>Bacillales</taxon>
        <taxon>Paenibacillaceae</taxon>
        <taxon>Paenibacillus</taxon>
    </lineage>
</organism>
<dbReference type="EMBL" id="CP041405">
    <property type="protein sequence ID" value="QDM42471.1"/>
    <property type="molecule type" value="Genomic_DNA"/>
</dbReference>
<sequence length="162" mass="19035">MKNIKKIKNSKLKSESTNEIKWLNGYYSSNKERAFKLGVSAIDSLLKEGKRISYRSVALRAKEIDPEGKGIHANTLKTNEDLYLYYLKHCNSTNYNDRIDKSKIMLDDSIYRNIKLDRDIESVKKRYSRLSKSELIALLINAEQYIAEQNQIWLKQEFEKFS</sequence>
<accession>A0AAP9IZI2</accession>
<dbReference type="Proteomes" id="UP000315377">
    <property type="component" value="Chromosome"/>
</dbReference>
<dbReference type="AlphaFoldDB" id="A0AAP9IZI2"/>
<dbReference type="RefSeq" id="WP_127510985.1">
    <property type="nucleotide sequence ID" value="NZ_CABMNB010000036.1"/>
</dbReference>
<evidence type="ECO:0000313" key="3">
    <source>
        <dbReference type="Proteomes" id="UP000315377"/>
    </source>
</evidence>
<evidence type="ECO:0000313" key="1">
    <source>
        <dbReference type="EMBL" id="MCY9610943.1"/>
    </source>
</evidence>
<evidence type="ECO:0000313" key="2">
    <source>
        <dbReference type="EMBL" id="QDM42471.1"/>
    </source>
</evidence>
<proteinExistence type="predicted"/>